<name>A0A835SY47_9CHLO</name>
<evidence type="ECO:0000313" key="2">
    <source>
        <dbReference type="EMBL" id="KAG2430384.1"/>
    </source>
</evidence>
<gene>
    <name evidence="2" type="ORF">HYH02_013746</name>
</gene>
<proteinExistence type="predicted"/>
<sequence length="407" mass="40438">MLSPPLFQRTGPLCLATMVPLRPLSGVVSSLPAFLLATSIDQRVSSAPGSPFAAVAHIADAADTVPDGRVHSCPLGVAEQRRAAPAGGRSRSRAAPGVVVLGKQQDGEGADPDGWSDGCQPPPADEDASEVVFVPAASLPVLSTRAPADLDHLATALSSPVAAVASLRAAAGTQQLLHAASAATPSVTAAVGGDLFGRVSAAETAPDGGTGRSSTAGAGVWESADELTLTLPFVSVPGTAAEDGRDGGGGCSSSSRTATGRLLAAVACPSATAVAERSRLGHDPATQLADGGDLDGGGVSVAESAVVVVRFSRSILEAAEATCSGMQLLPATATCLTEVSGSLATAAVATSCETALAADLGDRVRGGVRDSFRRGLFEGTVRGGIPRSSHWEVCVAGPWARLQSAGV</sequence>
<dbReference type="Proteomes" id="UP000613740">
    <property type="component" value="Unassembled WGS sequence"/>
</dbReference>
<evidence type="ECO:0000313" key="3">
    <source>
        <dbReference type="Proteomes" id="UP000613740"/>
    </source>
</evidence>
<protein>
    <submittedName>
        <fullName evidence="2">Uncharacterized protein</fullName>
    </submittedName>
</protein>
<accession>A0A835SY47</accession>
<keyword evidence="3" id="KW-1185">Reference proteome</keyword>
<organism evidence="2 3">
    <name type="scientific">Chlamydomonas schloesseri</name>
    <dbReference type="NCBI Taxonomy" id="2026947"/>
    <lineage>
        <taxon>Eukaryota</taxon>
        <taxon>Viridiplantae</taxon>
        <taxon>Chlorophyta</taxon>
        <taxon>core chlorophytes</taxon>
        <taxon>Chlorophyceae</taxon>
        <taxon>CS clade</taxon>
        <taxon>Chlamydomonadales</taxon>
        <taxon>Chlamydomonadaceae</taxon>
        <taxon>Chlamydomonas</taxon>
    </lineage>
</organism>
<feature type="region of interest" description="Disordered" evidence="1">
    <location>
        <begin position="103"/>
        <end position="127"/>
    </location>
</feature>
<dbReference type="EMBL" id="JAEHOD010000079">
    <property type="protein sequence ID" value="KAG2430384.1"/>
    <property type="molecule type" value="Genomic_DNA"/>
</dbReference>
<reference evidence="2" key="1">
    <citation type="journal article" date="2020" name="bioRxiv">
        <title>Comparative genomics of Chlamydomonas.</title>
        <authorList>
            <person name="Craig R.J."/>
            <person name="Hasan A.R."/>
            <person name="Ness R.W."/>
            <person name="Keightley P.D."/>
        </authorList>
    </citation>
    <scope>NUCLEOTIDE SEQUENCE</scope>
    <source>
        <strain evidence="2">CCAP 11/173</strain>
    </source>
</reference>
<dbReference type="OrthoDB" id="10622942at2759"/>
<dbReference type="AlphaFoldDB" id="A0A835SY47"/>
<comment type="caution">
    <text evidence="2">The sequence shown here is derived from an EMBL/GenBank/DDBJ whole genome shotgun (WGS) entry which is preliminary data.</text>
</comment>
<evidence type="ECO:0000256" key="1">
    <source>
        <dbReference type="SAM" id="MobiDB-lite"/>
    </source>
</evidence>